<dbReference type="GeneID" id="64767064"/>
<dbReference type="RefSeq" id="YP_010059832.1">
    <property type="nucleotide sequence ID" value="NC_054727.1"/>
</dbReference>
<sequence>MRTVICTPYRSVDARRDRLWEFTRGWIADHYPYEVFVGDHDGPFSRARARNLAAAAAGDWDIAIFHDADTLAHPEAIEEAIDMAAATNRMVVAGDSFMYVNEFSTNRILDSGVPMFARPASFDEHGIYSLPCSGVFAVSRKLFDAVGGYVENLHGWGYEDLIFLTSCGIFGEGNAWVPHHILLHLWHEPSPRTADTARNKALWEQLANIRNREDTAAAVEFLTALGHEVGR</sequence>
<feature type="domain" description="Glycosyltransferase 2-like prokaryotic type" evidence="1">
    <location>
        <begin position="41"/>
        <end position="166"/>
    </location>
</feature>
<dbReference type="InterPro" id="IPR019290">
    <property type="entry name" value="GlycosylTrfase-like_prok"/>
</dbReference>
<organism evidence="2 3">
    <name type="scientific">Mycobacterium phage Phrappuccino</name>
    <dbReference type="NCBI Taxonomy" id="2591223"/>
    <lineage>
        <taxon>Viruses</taxon>
        <taxon>Duplodnaviria</taxon>
        <taxon>Heunggongvirae</taxon>
        <taxon>Uroviricota</taxon>
        <taxon>Caudoviricetes</taxon>
        <taxon>Phrappuccinovirus</taxon>
        <taxon>Phrappuccinovirus phrappuccino</taxon>
        <taxon>Phreappuccinovirus Phrappuccino</taxon>
    </lineage>
</organism>
<reference evidence="2 3" key="1">
    <citation type="submission" date="2019-05" db="EMBL/GenBank/DDBJ databases">
        <authorList>
            <person name="Pope W.H."/>
            <person name="Garlena R.A."/>
            <person name="Russell D.A."/>
            <person name="Jacobs-Sera D."/>
            <person name="Hatfull G.F."/>
        </authorList>
    </citation>
    <scope>NUCLEOTIDE SEQUENCE [LARGE SCALE GENOMIC DNA]</scope>
</reference>
<evidence type="ECO:0000259" key="1">
    <source>
        <dbReference type="Pfam" id="PF10111"/>
    </source>
</evidence>
<keyword evidence="3" id="KW-1185">Reference proteome</keyword>
<dbReference type="SUPFAM" id="SSF53448">
    <property type="entry name" value="Nucleotide-diphospho-sugar transferases"/>
    <property type="match status" value="1"/>
</dbReference>
<dbReference type="Pfam" id="PF10111">
    <property type="entry name" value="Glyco_tranf_2_2"/>
    <property type="match status" value="1"/>
</dbReference>
<proteinExistence type="predicted"/>
<evidence type="ECO:0000313" key="2">
    <source>
        <dbReference type="EMBL" id="QDH91818.1"/>
    </source>
</evidence>
<dbReference type="InterPro" id="IPR029044">
    <property type="entry name" value="Nucleotide-diphossugar_trans"/>
</dbReference>
<gene>
    <name evidence="2" type="primary">143</name>
    <name evidence="2" type="ORF">SEA_PHRAPPUCCINO_143</name>
</gene>
<dbReference type="EMBL" id="MK937592">
    <property type="protein sequence ID" value="QDH91818.1"/>
    <property type="molecule type" value="Genomic_DNA"/>
</dbReference>
<evidence type="ECO:0000313" key="3">
    <source>
        <dbReference type="Proteomes" id="UP000316777"/>
    </source>
</evidence>
<protein>
    <submittedName>
        <fullName evidence="2">Glycosyltransferase</fullName>
    </submittedName>
</protein>
<dbReference type="Proteomes" id="UP000316777">
    <property type="component" value="Segment"/>
</dbReference>
<dbReference type="KEGG" id="vg:64767064"/>
<name>A0A514DDZ8_9CAUD</name>
<dbReference type="Gene3D" id="3.90.550.10">
    <property type="entry name" value="Spore Coat Polysaccharide Biosynthesis Protein SpsA, Chain A"/>
    <property type="match status" value="1"/>
</dbReference>
<accession>A0A514DDZ8</accession>